<dbReference type="InterPro" id="IPR013525">
    <property type="entry name" value="ABC2_TM"/>
</dbReference>
<dbReference type="Proteomes" id="UP001321741">
    <property type="component" value="Chromosome"/>
</dbReference>
<keyword evidence="4 6" id="KW-1133">Transmembrane helix</keyword>
<feature type="transmembrane region" description="Helical" evidence="6">
    <location>
        <begin position="366"/>
        <end position="384"/>
    </location>
</feature>
<evidence type="ECO:0000256" key="4">
    <source>
        <dbReference type="ARBA" id="ARBA00022989"/>
    </source>
</evidence>
<dbReference type="InterPro" id="IPR051449">
    <property type="entry name" value="ABC-2_transporter_component"/>
</dbReference>
<dbReference type="RefSeq" id="WP_317638277.1">
    <property type="nucleotide sequence ID" value="NZ_AP026803.1"/>
</dbReference>
<sequence>MNKLWIVTFQTYWRQVKSWSFVTLVFMPFIFIGVSILFGLVGGNSADSTNSDQQIAVISQNAQLRQSFIKSNKNLVDADIKTATAAHKKLASQDIDGYLVLKLEHHQLQATYHGAGSVDDELKAKVMNYAQKLQGQINLQRASLTPQQAQALAQKPRYQEILQRAHSKGDNKLAQYISLVVLIFMSYMILILYSSVTAQEIAAEKGSKIMEIIFSSTTAAKYFFGKILGIFGVILTQVAIYILGGAAIYQWALHASQTAPFMHDNQHLINEVLGNLLNVNLLFVILGVVIYIILAAFSGALVAKVEDSSKAASWISFLVMLAFIVTFMFINQPDQLLAQIMSYVPLFSSFVMPLRIISGHVGTLEISISLAILVISELALMVYISKIYQGLILQTEDTSFWKRLKRGLSYSKA</sequence>
<keyword evidence="2" id="KW-1003">Cell membrane</keyword>
<protein>
    <submittedName>
        <fullName evidence="8">ABC transporter permease</fullName>
    </submittedName>
</protein>
<evidence type="ECO:0000313" key="8">
    <source>
        <dbReference type="EMBL" id="BDR59784.1"/>
    </source>
</evidence>
<reference evidence="8 9" key="1">
    <citation type="journal article" date="2023" name="Microbiol. Spectr.">
        <title>Symbiosis of Carpenter Bees with Uncharacterized Lactic Acid Bacteria Showing NAD Auxotrophy.</title>
        <authorList>
            <person name="Kawasaki S."/>
            <person name="Ozawa K."/>
            <person name="Mori T."/>
            <person name="Yamamoto A."/>
            <person name="Ito M."/>
            <person name="Ohkuma M."/>
            <person name="Sakamoto M."/>
            <person name="Matsutani M."/>
        </authorList>
    </citation>
    <scope>NUCLEOTIDE SEQUENCE [LARGE SCALE GENOMIC DNA]</scope>
    <source>
        <strain evidence="8 9">Kim32-2</strain>
    </source>
</reference>
<evidence type="ECO:0000256" key="2">
    <source>
        <dbReference type="ARBA" id="ARBA00022475"/>
    </source>
</evidence>
<feature type="transmembrane region" description="Helical" evidence="6">
    <location>
        <begin position="336"/>
        <end position="354"/>
    </location>
</feature>
<evidence type="ECO:0000313" key="9">
    <source>
        <dbReference type="Proteomes" id="UP001321741"/>
    </source>
</evidence>
<feature type="domain" description="ABC-2 type transporter transmembrane" evidence="7">
    <location>
        <begin position="19"/>
        <end position="376"/>
    </location>
</feature>
<organism evidence="8 9">
    <name type="scientific">Lactobacillus xylocopicola</name>
    <dbReference type="NCBI Taxonomy" id="2976676"/>
    <lineage>
        <taxon>Bacteria</taxon>
        <taxon>Bacillati</taxon>
        <taxon>Bacillota</taxon>
        <taxon>Bacilli</taxon>
        <taxon>Lactobacillales</taxon>
        <taxon>Lactobacillaceae</taxon>
        <taxon>Lactobacillus</taxon>
    </lineage>
</organism>
<accession>A0ABM8BEX1</accession>
<feature type="transmembrane region" description="Helical" evidence="6">
    <location>
        <begin position="173"/>
        <end position="193"/>
    </location>
</feature>
<evidence type="ECO:0000256" key="1">
    <source>
        <dbReference type="ARBA" id="ARBA00004651"/>
    </source>
</evidence>
<evidence type="ECO:0000259" key="7">
    <source>
        <dbReference type="Pfam" id="PF12698"/>
    </source>
</evidence>
<dbReference type="PANTHER" id="PTHR30294">
    <property type="entry name" value="MEMBRANE COMPONENT OF ABC TRANSPORTER YHHJ-RELATED"/>
    <property type="match status" value="1"/>
</dbReference>
<gene>
    <name evidence="8" type="ORF">KIM322_00450</name>
</gene>
<dbReference type="Pfam" id="PF12698">
    <property type="entry name" value="ABC2_membrane_3"/>
    <property type="match status" value="1"/>
</dbReference>
<evidence type="ECO:0000256" key="6">
    <source>
        <dbReference type="SAM" id="Phobius"/>
    </source>
</evidence>
<evidence type="ECO:0000256" key="3">
    <source>
        <dbReference type="ARBA" id="ARBA00022692"/>
    </source>
</evidence>
<keyword evidence="9" id="KW-1185">Reference proteome</keyword>
<feature type="transmembrane region" description="Helical" evidence="6">
    <location>
        <begin position="227"/>
        <end position="252"/>
    </location>
</feature>
<proteinExistence type="predicted"/>
<comment type="subcellular location">
    <subcellularLocation>
        <location evidence="1">Cell membrane</location>
        <topology evidence="1">Multi-pass membrane protein</topology>
    </subcellularLocation>
</comment>
<keyword evidence="5 6" id="KW-0472">Membrane</keyword>
<name>A0ABM8BEX1_9LACO</name>
<evidence type="ECO:0000256" key="5">
    <source>
        <dbReference type="ARBA" id="ARBA00023136"/>
    </source>
</evidence>
<feature type="transmembrane region" description="Helical" evidence="6">
    <location>
        <begin position="21"/>
        <end position="41"/>
    </location>
</feature>
<keyword evidence="3 6" id="KW-0812">Transmembrane</keyword>
<dbReference type="EMBL" id="AP026803">
    <property type="protein sequence ID" value="BDR59784.1"/>
    <property type="molecule type" value="Genomic_DNA"/>
</dbReference>
<dbReference type="PANTHER" id="PTHR30294:SF29">
    <property type="entry name" value="MULTIDRUG ABC TRANSPORTER PERMEASE YBHS-RELATED"/>
    <property type="match status" value="1"/>
</dbReference>
<feature type="transmembrane region" description="Helical" evidence="6">
    <location>
        <begin position="281"/>
        <end position="302"/>
    </location>
</feature>
<feature type="transmembrane region" description="Helical" evidence="6">
    <location>
        <begin position="311"/>
        <end position="330"/>
    </location>
</feature>